<evidence type="ECO:0000313" key="2">
    <source>
        <dbReference type="Proteomes" id="UP001497516"/>
    </source>
</evidence>
<evidence type="ECO:0000313" key="1">
    <source>
        <dbReference type="EMBL" id="CAL1382819.1"/>
    </source>
</evidence>
<protein>
    <submittedName>
        <fullName evidence="1">Uncharacterized protein</fullName>
    </submittedName>
</protein>
<reference evidence="1 2" key="1">
    <citation type="submission" date="2024-04" db="EMBL/GenBank/DDBJ databases">
        <authorList>
            <person name="Fracassetti M."/>
        </authorList>
    </citation>
    <scope>NUCLEOTIDE SEQUENCE [LARGE SCALE GENOMIC DNA]</scope>
</reference>
<gene>
    <name evidence="1" type="ORF">LTRI10_LOCUS24124</name>
</gene>
<dbReference type="EMBL" id="OZ034817">
    <property type="protein sequence ID" value="CAL1382819.1"/>
    <property type="molecule type" value="Genomic_DNA"/>
</dbReference>
<name>A0AAV2EAA4_9ROSI</name>
<sequence length="145" mass="16079">MLLGSGIQSFVSEKLAGRDAMEGGRSMKGRPSFVCELLIGCGDHLFPSSRRRRCGGRSMKGRASWRICVGDWRSASASWRRCGGRSMKGRPSWRRCVGDLEECGGRASRGMQRRLYGVEEGVRWSLEETAGDRVFNAKNDIKGCV</sequence>
<dbReference type="AlphaFoldDB" id="A0AAV2EAA4"/>
<keyword evidence="2" id="KW-1185">Reference proteome</keyword>
<organism evidence="1 2">
    <name type="scientific">Linum trigynum</name>
    <dbReference type="NCBI Taxonomy" id="586398"/>
    <lineage>
        <taxon>Eukaryota</taxon>
        <taxon>Viridiplantae</taxon>
        <taxon>Streptophyta</taxon>
        <taxon>Embryophyta</taxon>
        <taxon>Tracheophyta</taxon>
        <taxon>Spermatophyta</taxon>
        <taxon>Magnoliopsida</taxon>
        <taxon>eudicotyledons</taxon>
        <taxon>Gunneridae</taxon>
        <taxon>Pentapetalae</taxon>
        <taxon>rosids</taxon>
        <taxon>fabids</taxon>
        <taxon>Malpighiales</taxon>
        <taxon>Linaceae</taxon>
        <taxon>Linum</taxon>
    </lineage>
</organism>
<proteinExistence type="predicted"/>
<accession>A0AAV2EAA4</accession>
<dbReference type="Proteomes" id="UP001497516">
    <property type="component" value="Chromosome 4"/>
</dbReference>